<dbReference type="AlphaFoldDB" id="A0A174B709"/>
<dbReference type="EMBL" id="CYZT01000029">
    <property type="protein sequence ID" value="CUN96203.1"/>
    <property type="molecule type" value="Genomic_DNA"/>
</dbReference>
<protein>
    <submittedName>
        <fullName evidence="2">Uncharacterized protein</fullName>
    </submittedName>
</protein>
<evidence type="ECO:0000313" key="2">
    <source>
        <dbReference type="EMBL" id="CUN96203.1"/>
    </source>
</evidence>
<sequence length="188" mass="19539">MGRQLPHALHRVDLQPAGQSGLGGGGGGDVQPLDARPPGGQGHGQHAHHRPQGAGQRQLPHVGAVRPVQPELSPGGQNTRQNGQIVHRAPLALVGGSQVDRDAGHREGEAAVFNGGAHPVPGLLHRRVRQAHDLKGGQTGRQVALCPHLIAGDPAQPQGAHFTEHGCRLLSLSSCCIHYSIPDPPPKG</sequence>
<organism evidence="2 3">
    <name type="scientific">Flavonifractor plautii</name>
    <name type="common">Fusobacterium plautii</name>
    <dbReference type="NCBI Taxonomy" id="292800"/>
    <lineage>
        <taxon>Bacteria</taxon>
        <taxon>Bacillati</taxon>
        <taxon>Bacillota</taxon>
        <taxon>Clostridia</taxon>
        <taxon>Eubacteriales</taxon>
        <taxon>Oscillospiraceae</taxon>
        <taxon>Flavonifractor</taxon>
    </lineage>
</organism>
<feature type="region of interest" description="Disordered" evidence="1">
    <location>
        <begin position="15"/>
        <end position="60"/>
    </location>
</feature>
<dbReference type="Proteomes" id="UP000095746">
    <property type="component" value="Unassembled WGS sequence"/>
</dbReference>
<accession>A0A174B709</accession>
<reference evidence="2 3" key="1">
    <citation type="submission" date="2015-09" db="EMBL/GenBank/DDBJ databases">
        <authorList>
            <consortium name="Pathogen Informatics"/>
        </authorList>
    </citation>
    <scope>NUCLEOTIDE SEQUENCE [LARGE SCALE GENOMIC DNA]</scope>
    <source>
        <strain evidence="2 3">2789STDY5608854</strain>
    </source>
</reference>
<feature type="compositionally biased region" description="Gly residues" evidence="1">
    <location>
        <begin position="20"/>
        <end position="29"/>
    </location>
</feature>
<proteinExistence type="predicted"/>
<evidence type="ECO:0000313" key="3">
    <source>
        <dbReference type="Proteomes" id="UP000095746"/>
    </source>
</evidence>
<gene>
    <name evidence="2" type="ORF">ERS852411_00754</name>
</gene>
<evidence type="ECO:0000256" key="1">
    <source>
        <dbReference type="SAM" id="MobiDB-lite"/>
    </source>
</evidence>
<name>A0A174B709_FLAPL</name>